<dbReference type="OrthoDB" id="9782022at2"/>
<protein>
    <recommendedName>
        <fullName evidence="4">Aspartate/glutamate leucyltransferase</fullName>
        <ecNumber evidence="4">2.3.2.29</ecNumber>
    </recommendedName>
</protein>
<evidence type="ECO:0000256" key="2">
    <source>
        <dbReference type="ARBA" id="ARBA00022679"/>
    </source>
</evidence>
<dbReference type="AlphaFoldDB" id="A0A2U2BVF3"/>
<keyword evidence="8" id="KW-1185">Reference proteome</keyword>
<feature type="domain" description="N-end rule aminoacyl transferase C-terminal" evidence="6">
    <location>
        <begin position="108"/>
        <end position="230"/>
    </location>
</feature>
<dbReference type="GO" id="GO:0004057">
    <property type="term" value="F:arginyl-tRNA--protein transferase activity"/>
    <property type="evidence" value="ECO:0007669"/>
    <property type="project" value="InterPro"/>
</dbReference>
<dbReference type="EC" id="2.3.2.29" evidence="4"/>
<gene>
    <name evidence="4" type="primary">bpt</name>
    <name evidence="7" type="ORF">DDZ18_05190</name>
</gene>
<name>A0A2U2BVF3_9PROT</name>
<comment type="caution">
    <text evidence="7">The sequence shown here is derived from an EMBL/GenBank/DDBJ whole genome shotgun (WGS) entry which is preliminary data.</text>
</comment>
<accession>A0A2U2BVF3</accession>
<dbReference type="Pfam" id="PF04376">
    <property type="entry name" value="ATE_N"/>
    <property type="match status" value="1"/>
</dbReference>
<dbReference type="Pfam" id="PF04377">
    <property type="entry name" value="ATE_C"/>
    <property type="match status" value="1"/>
</dbReference>
<evidence type="ECO:0000256" key="3">
    <source>
        <dbReference type="ARBA" id="ARBA00023315"/>
    </source>
</evidence>
<dbReference type="HAMAP" id="MF_00689">
    <property type="entry name" value="Bpt"/>
    <property type="match status" value="1"/>
</dbReference>
<dbReference type="InterPro" id="IPR030700">
    <property type="entry name" value="N-end_Aminoacyl_Trfase"/>
</dbReference>
<dbReference type="NCBIfam" id="NF002343">
    <property type="entry name" value="PRK01305.1-4"/>
    <property type="match status" value="1"/>
</dbReference>
<dbReference type="EMBL" id="QEXV01000002">
    <property type="protein sequence ID" value="PWE17970.1"/>
    <property type="molecule type" value="Genomic_DNA"/>
</dbReference>
<evidence type="ECO:0000256" key="1">
    <source>
        <dbReference type="ARBA" id="ARBA00022490"/>
    </source>
</evidence>
<dbReference type="GO" id="GO:0071596">
    <property type="term" value="P:ubiquitin-dependent protein catabolic process via the N-end rule pathway"/>
    <property type="evidence" value="ECO:0007669"/>
    <property type="project" value="InterPro"/>
</dbReference>
<evidence type="ECO:0000256" key="4">
    <source>
        <dbReference type="HAMAP-Rule" id="MF_00689"/>
    </source>
</evidence>
<dbReference type="InterPro" id="IPR017138">
    <property type="entry name" value="Asp_Glu_LeuTrfase"/>
</dbReference>
<keyword evidence="1 4" id="KW-0963">Cytoplasm</keyword>
<comment type="catalytic activity">
    <reaction evidence="4">
        <text>N-terminal L-aspartyl-[protein] + L-leucyl-tRNA(Leu) = N-terminal L-leucyl-L-aspartyl-[protein] + tRNA(Leu) + H(+)</text>
        <dbReference type="Rhea" id="RHEA:50420"/>
        <dbReference type="Rhea" id="RHEA-COMP:9613"/>
        <dbReference type="Rhea" id="RHEA-COMP:9622"/>
        <dbReference type="Rhea" id="RHEA-COMP:12669"/>
        <dbReference type="Rhea" id="RHEA-COMP:12674"/>
        <dbReference type="ChEBI" id="CHEBI:15378"/>
        <dbReference type="ChEBI" id="CHEBI:64720"/>
        <dbReference type="ChEBI" id="CHEBI:78442"/>
        <dbReference type="ChEBI" id="CHEBI:78494"/>
        <dbReference type="ChEBI" id="CHEBI:133042"/>
        <dbReference type="EC" id="2.3.2.29"/>
    </reaction>
</comment>
<proteinExistence type="inferred from homology"/>
<evidence type="ECO:0000313" key="7">
    <source>
        <dbReference type="EMBL" id="PWE17970.1"/>
    </source>
</evidence>
<dbReference type="PANTHER" id="PTHR21367:SF1">
    <property type="entry name" value="ARGINYL-TRNA--PROTEIN TRANSFERASE 1"/>
    <property type="match status" value="1"/>
</dbReference>
<dbReference type="InterPro" id="IPR007472">
    <property type="entry name" value="N-end_Aminoacyl_Trfase_C"/>
</dbReference>
<dbReference type="SUPFAM" id="SSF55729">
    <property type="entry name" value="Acyl-CoA N-acyltransferases (Nat)"/>
    <property type="match status" value="1"/>
</dbReference>
<dbReference type="GO" id="GO:0008914">
    <property type="term" value="F:leucyl-tRNA--protein transferase activity"/>
    <property type="evidence" value="ECO:0007669"/>
    <property type="project" value="UniProtKB-UniRule"/>
</dbReference>
<dbReference type="Proteomes" id="UP000245168">
    <property type="component" value="Unassembled WGS sequence"/>
</dbReference>
<keyword evidence="3 4" id="KW-0012">Acyltransferase</keyword>
<evidence type="ECO:0000313" key="8">
    <source>
        <dbReference type="Proteomes" id="UP000245168"/>
    </source>
</evidence>
<comment type="function">
    <text evidence="4">Functions in the N-end rule pathway of protein degradation where it conjugates Leu from its aminoacyl-tRNA to the N-termini of proteins containing an N-terminal aspartate or glutamate.</text>
</comment>
<dbReference type="InterPro" id="IPR016181">
    <property type="entry name" value="Acyl_CoA_acyltransferase"/>
</dbReference>
<organism evidence="7 8">
    <name type="scientific">Marinicauda salina</name>
    <dbReference type="NCBI Taxonomy" id="2135793"/>
    <lineage>
        <taxon>Bacteria</taxon>
        <taxon>Pseudomonadati</taxon>
        <taxon>Pseudomonadota</taxon>
        <taxon>Alphaproteobacteria</taxon>
        <taxon>Maricaulales</taxon>
        <taxon>Maricaulaceae</taxon>
        <taxon>Marinicauda</taxon>
    </lineage>
</organism>
<comment type="subcellular location">
    <subcellularLocation>
        <location evidence="4">Cytoplasm</location>
    </subcellularLocation>
</comment>
<feature type="domain" description="N-end aminoacyl transferase N-terminal" evidence="5">
    <location>
        <begin position="18"/>
        <end position="88"/>
    </location>
</feature>
<keyword evidence="2 4" id="KW-0808">Transferase</keyword>
<evidence type="ECO:0000259" key="6">
    <source>
        <dbReference type="Pfam" id="PF04377"/>
    </source>
</evidence>
<sequence>MTHPFATKQLPFFLTAPSPCPYLPGRLERKVFTKLEPGEGPQLNDALTHAGFRRSQSILYRPACEQCAACKSARIPVERFEWTRSMRRTLRRANDLVRSVRPAEATPEQYSLLSRYLDTRHAEGDMAGMDFFEFAGMIEDGAQRTDLVEYRDADGALVAAALVDELSDGYSLVYSFFEPERERDSLGSFIILDHVLRAAEAGHAHVYLGYWVQGSPKMEYKARYKPLEILEPTGWRPLTAEERETSG</sequence>
<dbReference type="RefSeq" id="WP_109252324.1">
    <property type="nucleotide sequence ID" value="NZ_QEXV01000002.1"/>
</dbReference>
<dbReference type="InterPro" id="IPR007471">
    <property type="entry name" value="N-end_Aminoacyl_Trfase_N"/>
</dbReference>
<reference evidence="8" key="1">
    <citation type="submission" date="2018-05" db="EMBL/GenBank/DDBJ databases">
        <authorList>
            <person name="Liu B.-T."/>
        </authorList>
    </citation>
    <scope>NUCLEOTIDE SEQUENCE [LARGE SCALE GENOMIC DNA]</scope>
    <source>
        <strain evidence="8">WD6-1</strain>
    </source>
</reference>
<comment type="catalytic activity">
    <reaction evidence="4">
        <text>N-terminal L-glutamyl-[protein] + L-leucyl-tRNA(Leu) = N-terminal L-leucyl-L-glutamyl-[protein] + tRNA(Leu) + H(+)</text>
        <dbReference type="Rhea" id="RHEA:50412"/>
        <dbReference type="Rhea" id="RHEA-COMP:9613"/>
        <dbReference type="Rhea" id="RHEA-COMP:9622"/>
        <dbReference type="Rhea" id="RHEA-COMP:12664"/>
        <dbReference type="Rhea" id="RHEA-COMP:12668"/>
        <dbReference type="ChEBI" id="CHEBI:15378"/>
        <dbReference type="ChEBI" id="CHEBI:64721"/>
        <dbReference type="ChEBI" id="CHEBI:78442"/>
        <dbReference type="ChEBI" id="CHEBI:78494"/>
        <dbReference type="ChEBI" id="CHEBI:133041"/>
        <dbReference type="EC" id="2.3.2.29"/>
    </reaction>
</comment>
<comment type="similarity">
    <text evidence="4">Belongs to the R-transferase family. Bpt subfamily.</text>
</comment>
<dbReference type="GO" id="GO:0005737">
    <property type="term" value="C:cytoplasm"/>
    <property type="evidence" value="ECO:0007669"/>
    <property type="project" value="UniProtKB-SubCell"/>
</dbReference>
<dbReference type="PIRSF" id="PIRSF037208">
    <property type="entry name" value="ATE_pro_prd"/>
    <property type="match status" value="1"/>
</dbReference>
<dbReference type="PANTHER" id="PTHR21367">
    <property type="entry name" value="ARGININE-TRNA-PROTEIN TRANSFERASE 1"/>
    <property type="match status" value="1"/>
</dbReference>
<dbReference type="NCBIfam" id="NF002346">
    <property type="entry name" value="PRK01305.2-3"/>
    <property type="match status" value="1"/>
</dbReference>
<evidence type="ECO:0000259" key="5">
    <source>
        <dbReference type="Pfam" id="PF04376"/>
    </source>
</evidence>